<keyword evidence="8" id="KW-0694">RNA-binding</keyword>
<proteinExistence type="inferred from homology"/>
<dbReference type="PROSITE" id="PS51371">
    <property type="entry name" value="CBS"/>
    <property type="match status" value="2"/>
</dbReference>
<dbReference type="SUPFAM" id="SSF54631">
    <property type="entry name" value="CBS-domain pair"/>
    <property type="match status" value="1"/>
</dbReference>
<sequence>MMRARDVMSHPVLVAEESWRIEDAGRLLAKYGYTAMPVIDDHQRLVGIVSDSDLLTDPLAGRPLSRPRTVGGVMSTDVRFVYDDTPLDLVEHQMITAGVRVMPVISHGRLVGVISRRDLLRVLHRRRATSADPRLPAGEQQAAS</sequence>
<evidence type="ECO:0000313" key="12">
    <source>
        <dbReference type="Proteomes" id="UP001428817"/>
    </source>
</evidence>
<evidence type="ECO:0000256" key="9">
    <source>
        <dbReference type="PROSITE-ProRule" id="PRU00703"/>
    </source>
</evidence>
<keyword evidence="7" id="KW-0460">Magnesium</keyword>
<feature type="domain" description="CBS" evidence="10">
    <location>
        <begin position="74"/>
        <end position="129"/>
    </location>
</feature>
<evidence type="ECO:0000256" key="7">
    <source>
        <dbReference type="ARBA" id="ARBA00022842"/>
    </source>
</evidence>
<dbReference type="Gene3D" id="3.10.580.10">
    <property type="entry name" value="CBS-domain"/>
    <property type="match status" value="1"/>
</dbReference>
<dbReference type="InterPro" id="IPR046342">
    <property type="entry name" value="CBS_dom_sf"/>
</dbReference>
<dbReference type="PANTHER" id="PTHR47788">
    <property type="entry name" value="POLYA POLYMERASE"/>
    <property type="match status" value="1"/>
</dbReference>
<dbReference type="PANTHER" id="PTHR47788:SF1">
    <property type="entry name" value="A-ADDING TRNA NUCLEOTIDYLTRANSFERASE"/>
    <property type="match status" value="1"/>
</dbReference>
<dbReference type="EMBL" id="BAABJP010000005">
    <property type="protein sequence ID" value="GAA5149795.1"/>
    <property type="molecule type" value="Genomic_DNA"/>
</dbReference>
<evidence type="ECO:0000256" key="6">
    <source>
        <dbReference type="ARBA" id="ARBA00022741"/>
    </source>
</evidence>
<comment type="cofactor">
    <cofactor evidence="1">
        <name>Mg(2+)</name>
        <dbReference type="ChEBI" id="CHEBI:18420"/>
    </cofactor>
</comment>
<keyword evidence="12" id="KW-1185">Reference proteome</keyword>
<evidence type="ECO:0000256" key="5">
    <source>
        <dbReference type="ARBA" id="ARBA00022723"/>
    </source>
</evidence>
<evidence type="ECO:0000256" key="4">
    <source>
        <dbReference type="ARBA" id="ARBA00022695"/>
    </source>
</evidence>
<evidence type="ECO:0000313" key="11">
    <source>
        <dbReference type="EMBL" id="GAA5149795.1"/>
    </source>
</evidence>
<dbReference type="Proteomes" id="UP001428817">
    <property type="component" value="Unassembled WGS sequence"/>
</dbReference>
<dbReference type="Pfam" id="PF00571">
    <property type="entry name" value="CBS"/>
    <property type="match status" value="2"/>
</dbReference>
<feature type="domain" description="CBS" evidence="10">
    <location>
        <begin position="8"/>
        <end position="64"/>
    </location>
</feature>
<evidence type="ECO:0000259" key="10">
    <source>
        <dbReference type="PROSITE" id="PS51371"/>
    </source>
</evidence>
<keyword evidence="4" id="KW-0548">Nucleotidyltransferase</keyword>
<keyword evidence="5" id="KW-0479">Metal-binding</keyword>
<accession>A0ABP9PU11</accession>
<keyword evidence="6" id="KW-0547">Nucleotide-binding</keyword>
<protein>
    <recommendedName>
        <fullName evidence="10">CBS domain-containing protein</fullName>
    </recommendedName>
</protein>
<keyword evidence="4" id="KW-0808">Transferase</keyword>
<dbReference type="InterPro" id="IPR000644">
    <property type="entry name" value="CBS_dom"/>
</dbReference>
<keyword evidence="9" id="KW-0129">CBS domain</keyword>
<organism evidence="11 12">
    <name type="scientific">Pseudonocardia eucalypti</name>
    <dbReference type="NCBI Taxonomy" id="648755"/>
    <lineage>
        <taxon>Bacteria</taxon>
        <taxon>Bacillati</taxon>
        <taxon>Actinomycetota</taxon>
        <taxon>Actinomycetes</taxon>
        <taxon>Pseudonocardiales</taxon>
        <taxon>Pseudonocardiaceae</taxon>
        <taxon>Pseudonocardia</taxon>
    </lineage>
</organism>
<gene>
    <name evidence="11" type="ORF">GCM10023321_14160</name>
</gene>
<reference evidence="12" key="1">
    <citation type="journal article" date="2019" name="Int. J. Syst. Evol. Microbiol.">
        <title>The Global Catalogue of Microorganisms (GCM) 10K type strain sequencing project: providing services to taxonomists for standard genome sequencing and annotation.</title>
        <authorList>
            <consortium name="The Broad Institute Genomics Platform"/>
            <consortium name="The Broad Institute Genome Sequencing Center for Infectious Disease"/>
            <person name="Wu L."/>
            <person name="Ma J."/>
        </authorList>
    </citation>
    <scope>NUCLEOTIDE SEQUENCE [LARGE SCALE GENOMIC DNA]</scope>
    <source>
        <strain evidence="12">JCM 18303</strain>
    </source>
</reference>
<dbReference type="InterPro" id="IPR052390">
    <property type="entry name" value="tRNA_nt/polyA_polymerase"/>
</dbReference>
<evidence type="ECO:0000256" key="8">
    <source>
        <dbReference type="ARBA" id="ARBA00022884"/>
    </source>
</evidence>
<name>A0ABP9PU11_9PSEU</name>
<evidence type="ECO:0000256" key="1">
    <source>
        <dbReference type="ARBA" id="ARBA00001946"/>
    </source>
</evidence>
<comment type="similarity">
    <text evidence="2">Belongs to the tRNA nucleotidyltransferase/poly(A) polymerase family.</text>
</comment>
<keyword evidence="3" id="KW-0819">tRNA processing</keyword>
<evidence type="ECO:0000256" key="3">
    <source>
        <dbReference type="ARBA" id="ARBA00022694"/>
    </source>
</evidence>
<comment type="caution">
    <text evidence="11">The sequence shown here is derived from an EMBL/GenBank/DDBJ whole genome shotgun (WGS) entry which is preliminary data.</text>
</comment>
<dbReference type="SMART" id="SM00116">
    <property type="entry name" value="CBS"/>
    <property type="match status" value="2"/>
</dbReference>
<evidence type="ECO:0000256" key="2">
    <source>
        <dbReference type="ARBA" id="ARBA00007265"/>
    </source>
</evidence>